<dbReference type="InterPro" id="IPR003661">
    <property type="entry name" value="HisK_dim/P_dom"/>
</dbReference>
<dbReference type="SUPFAM" id="SSF55874">
    <property type="entry name" value="ATPase domain of HSP90 chaperone/DNA topoisomerase II/histidine kinase"/>
    <property type="match status" value="1"/>
</dbReference>
<evidence type="ECO:0000259" key="15">
    <source>
        <dbReference type="PROSITE" id="PS50109"/>
    </source>
</evidence>
<accession>A0A9D1R4J3</accession>
<comment type="subcellular location">
    <subcellularLocation>
        <location evidence="2">Cell membrane</location>
        <topology evidence="2">Multi-pass membrane protein</topology>
    </subcellularLocation>
</comment>
<dbReference type="Proteomes" id="UP000824265">
    <property type="component" value="Unassembled WGS sequence"/>
</dbReference>
<keyword evidence="8" id="KW-0547">Nucleotide-binding</keyword>
<comment type="catalytic activity">
    <reaction evidence="1">
        <text>ATP + protein L-histidine = ADP + protein N-phospho-L-histidine.</text>
        <dbReference type="EC" id="2.7.13.3"/>
    </reaction>
</comment>
<keyword evidence="7 14" id="KW-0812">Transmembrane</keyword>
<dbReference type="Pfam" id="PF02518">
    <property type="entry name" value="HATPase_c"/>
    <property type="match status" value="1"/>
</dbReference>
<dbReference type="SUPFAM" id="SSF47384">
    <property type="entry name" value="Homodimeric domain of signal transducing histidine kinase"/>
    <property type="match status" value="1"/>
</dbReference>
<dbReference type="CDD" id="cd00082">
    <property type="entry name" value="HisKA"/>
    <property type="match status" value="1"/>
</dbReference>
<evidence type="ECO:0000256" key="12">
    <source>
        <dbReference type="ARBA" id="ARBA00023012"/>
    </source>
</evidence>
<dbReference type="GO" id="GO:0005886">
    <property type="term" value="C:plasma membrane"/>
    <property type="evidence" value="ECO:0007669"/>
    <property type="project" value="UniProtKB-SubCell"/>
</dbReference>
<dbReference type="InterPro" id="IPR036890">
    <property type="entry name" value="HATPase_C_sf"/>
</dbReference>
<evidence type="ECO:0000256" key="5">
    <source>
        <dbReference type="ARBA" id="ARBA00022553"/>
    </source>
</evidence>
<reference evidence="16" key="1">
    <citation type="journal article" date="2021" name="PeerJ">
        <title>Extensive microbial diversity within the chicken gut microbiome revealed by metagenomics and culture.</title>
        <authorList>
            <person name="Gilroy R."/>
            <person name="Ravi A."/>
            <person name="Getino M."/>
            <person name="Pursley I."/>
            <person name="Horton D.L."/>
            <person name="Alikhan N.F."/>
            <person name="Baker D."/>
            <person name="Gharbi K."/>
            <person name="Hall N."/>
            <person name="Watson M."/>
            <person name="Adriaenssens E.M."/>
            <person name="Foster-Nyarko E."/>
            <person name="Jarju S."/>
            <person name="Secka A."/>
            <person name="Antonio M."/>
            <person name="Oren A."/>
            <person name="Chaudhuri R.R."/>
            <person name="La Ragione R."/>
            <person name="Hildebrand F."/>
            <person name="Pallen M.J."/>
        </authorList>
    </citation>
    <scope>NUCLEOTIDE SEQUENCE</scope>
    <source>
        <strain evidence="16">CHK195-6426</strain>
    </source>
</reference>
<evidence type="ECO:0000256" key="11">
    <source>
        <dbReference type="ARBA" id="ARBA00022989"/>
    </source>
</evidence>
<evidence type="ECO:0000256" key="7">
    <source>
        <dbReference type="ARBA" id="ARBA00022692"/>
    </source>
</evidence>
<sequence>MNRYKGFVCFILVTEVVLLFFCNGLYLLRNNSAGRLYRVEAKRAARDIEEQDLTQEEIAAMDLSEYETLVRISRFDAGEVCNNDYVVEEIGGKLYRIEYCANQSGDTIFLMNSALLGMMIVTGIVLFYIEQKILKPFRVISNLSYELAKGNLSIPVKEEKSKLFGRFLWGMDMLREKLEENRERELEFQKDRKTLILSLSHDIKTPLSSIALYAKALEEDLYDTQDKREQALQGIRRNAKEIKKFVNEIAAASREDFLNLEVKQGECYLSEIIKETETYYRDKLSIIHTEFKVGHFPDCLIKGDKVRLIQVMQNIMENAVKYGDGKSIQMYGEEEEDCKLVHIENSGSSLKEEELPNLFDSFYRGSNSHGVKGNGLGLYICKTLMQKMDGEVFAQTRDENFRVTVVLRKA</sequence>
<dbReference type="Gene3D" id="1.10.287.130">
    <property type="match status" value="1"/>
</dbReference>
<gene>
    <name evidence="16" type="ORF">H9742_04190</name>
</gene>
<dbReference type="InterPro" id="IPR036097">
    <property type="entry name" value="HisK_dim/P_sf"/>
</dbReference>
<feature type="transmembrane region" description="Helical" evidence="14">
    <location>
        <begin position="7"/>
        <end position="28"/>
    </location>
</feature>
<evidence type="ECO:0000256" key="6">
    <source>
        <dbReference type="ARBA" id="ARBA00022679"/>
    </source>
</evidence>
<dbReference type="InterPro" id="IPR003594">
    <property type="entry name" value="HATPase_dom"/>
</dbReference>
<feature type="domain" description="Histidine kinase" evidence="15">
    <location>
        <begin position="198"/>
        <end position="410"/>
    </location>
</feature>
<dbReference type="SMART" id="SM00387">
    <property type="entry name" value="HATPase_c"/>
    <property type="match status" value="1"/>
</dbReference>
<keyword evidence="10" id="KW-0067">ATP-binding</keyword>
<dbReference type="InterPro" id="IPR050398">
    <property type="entry name" value="HssS/ArlS-like"/>
</dbReference>
<comment type="caution">
    <text evidence="16">The sequence shown here is derived from an EMBL/GenBank/DDBJ whole genome shotgun (WGS) entry which is preliminary data.</text>
</comment>
<dbReference type="GO" id="GO:0005524">
    <property type="term" value="F:ATP binding"/>
    <property type="evidence" value="ECO:0007669"/>
    <property type="project" value="UniProtKB-KW"/>
</dbReference>
<dbReference type="InterPro" id="IPR005467">
    <property type="entry name" value="His_kinase_dom"/>
</dbReference>
<dbReference type="Pfam" id="PF00512">
    <property type="entry name" value="HisKA"/>
    <property type="match status" value="1"/>
</dbReference>
<evidence type="ECO:0000256" key="10">
    <source>
        <dbReference type="ARBA" id="ARBA00022840"/>
    </source>
</evidence>
<protein>
    <recommendedName>
        <fullName evidence="3">histidine kinase</fullName>
        <ecNumber evidence="3">2.7.13.3</ecNumber>
    </recommendedName>
</protein>
<feature type="transmembrane region" description="Helical" evidence="14">
    <location>
        <begin position="108"/>
        <end position="129"/>
    </location>
</feature>
<evidence type="ECO:0000256" key="13">
    <source>
        <dbReference type="ARBA" id="ARBA00023136"/>
    </source>
</evidence>
<name>A0A9D1R4J3_9FIRM</name>
<keyword evidence="12" id="KW-0902">Two-component regulatory system</keyword>
<dbReference type="Gene3D" id="3.30.565.10">
    <property type="entry name" value="Histidine kinase-like ATPase, C-terminal domain"/>
    <property type="match status" value="1"/>
</dbReference>
<evidence type="ECO:0000256" key="14">
    <source>
        <dbReference type="SAM" id="Phobius"/>
    </source>
</evidence>
<evidence type="ECO:0000256" key="8">
    <source>
        <dbReference type="ARBA" id="ARBA00022741"/>
    </source>
</evidence>
<evidence type="ECO:0000256" key="3">
    <source>
        <dbReference type="ARBA" id="ARBA00012438"/>
    </source>
</evidence>
<dbReference type="EC" id="2.7.13.3" evidence="3"/>
<dbReference type="EMBL" id="DXGH01000025">
    <property type="protein sequence ID" value="HIW80720.1"/>
    <property type="molecule type" value="Genomic_DNA"/>
</dbReference>
<dbReference type="AlphaFoldDB" id="A0A9D1R4J3"/>
<keyword evidence="4" id="KW-1003">Cell membrane</keyword>
<keyword evidence="13 14" id="KW-0472">Membrane</keyword>
<keyword evidence="5" id="KW-0597">Phosphoprotein</keyword>
<dbReference type="InterPro" id="IPR004358">
    <property type="entry name" value="Sig_transdc_His_kin-like_C"/>
</dbReference>
<dbReference type="PROSITE" id="PS50109">
    <property type="entry name" value="HIS_KIN"/>
    <property type="match status" value="1"/>
</dbReference>
<dbReference type="PANTHER" id="PTHR45528">
    <property type="entry name" value="SENSOR HISTIDINE KINASE CPXA"/>
    <property type="match status" value="1"/>
</dbReference>
<dbReference type="CDD" id="cd00075">
    <property type="entry name" value="HATPase"/>
    <property type="match status" value="1"/>
</dbReference>
<dbReference type="SMART" id="SM00388">
    <property type="entry name" value="HisKA"/>
    <property type="match status" value="1"/>
</dbReference>
<evidence type="ECO:0000256" key="2">
    <source>
        <dbReference type="ARBA" id="ARBA00004651"/>
    </source>
</evidence>
<keyword evidence="9 16" id="KW-0418">Kinase</keyword>
<organism evidence="16 17">
    <name type="scientific">Candidatus Acetatifactor stercoripullorum</name>
    <dbReference type="NCBI Taxonomy" id="2838414"/>
    <lineage>
        <taxon>Bacteria</taxon>
        <taxon>Bacillati</taxon>
        <taxon>Bacillota</taxon>
        <taxon>Clostridia</taxon>
        <taxon>Lachnospirales</taxon>
        <taxon>Lachnospiraceae</taxon>
        <taxon>Acetatifactor</taxon>
    </lineage>
</organism>
<keyword evidence="6" id="KW-0808">Transferase</keyword>
<evidence type="ECO:0000313" key="16">
    <source>
        <dbReference type="EMBL" id="HIW80720.1"/>
    </source>
</evidence>
<dbReference type="PRINTS" id="PR00344">
    <property type="entry name" value="BCTRLSENSOR"/>
</dbReference>
<proteinExistence type="predicted"/>
<evidence type="ECO:0000256" key="1">
    <source>
        <dbReference type="ARBA" id="ARBA00000085"/>
    </source>
</evidence>
<evidence type="ECO:0000256" key="9">
    <source>
        <dbReference type="ARBA" id="ARBA00022777"/>
    </source>
</evidence>
<evidence type="ECO:0000313" key="17">
    <source>
        <dbReference type="Proteomes" id="UP000824265"/>
    </source>
</evidence>
<dbReference type="PANTHER" id="PTHR45528:SF1">
    <property type="entry name" value="SENSOR HISTIDINE KINASE CPXA"/>
    <property type="match status" value="1"/>
</dbReference>
<reference evidence="16" key="2">
    <citation type="submission" date="2021-04" db="EMBL/GenBank/DDBJ databases">
        <authorList>
            <person name="Gilroy R."/>
        </authorList>
    </citation>
    <scope>NUCLEOTIDE SEQUENCE</scope>
    <source>
        <strain evidence="16">CHK195-6426</strain>
    </source>
</reference>
<dbReference type="GO" id="GO:0000155">
    <property type="term" value="F:phosphorelay sensor kinase activity"/>
    <property type="evidence" value="ECO:0007669"/>
    <property type="project" value="InterPro"/>
</dbReference>
<evidence type="ECO:0000256" key="4">
    <source>
        <dbReference type="ARBA" id="ARBA00022475"/>
    </source>
</evidence>
<keyword evidence="11 14" id="KW-1133">Transmembrane helix</keyword>